<keyword evidence="3" id="KW-1185">Reference proteome</keyword>
<sequence length="94" mass="9831">MVELNGEVSNAHTKLESAMADQGERYIYQIFPHVIVDGTPSSSSGSDSDPSEASTAASQAPLAVPQAPPALPHTPSAPRPVSPHLDTLSLVLRM</sequence>
<evidence type="ECO:0000256" key="1">
    <source>
        <dbReference type="SAM" id="MobiDB-lite"/>
    </source>
</evidence>
<dbReference type="EMBL" id="SZYD01000011">
    <property type="protein sequence ID" value="KAD4888111.1"/>
    <property type="molecule type" value="Genomic_DNA"/>
</dbReference>
<reference evidence="2 3" key="1">
    <citation type="submission" date="2019-05" db="EMBL/GenBank/DDBJ databases">
        <title>Mikania micrantha, genome provides insights into the molecular mechanism of rapid growth.</title>
        <authorList>
            <person name="Liu B."/>
        </authorList>
    </citation>
    <scope>NUCLEOTIDE SEQUENCE [LARGE SCALE GENOMIC DNA]</scope>
    <source>
        <strain evidence="2">NLD-2019</strain>
        <tissue evidence="2">Leaf</tissue>
    </source>
</reference>
<name>A0A5N6NGA3_9ASTR</name>
<feature type="compositionally biased region" description="Pro residues" evidence="1">
    <location>
        <begin position="66"/>
        <end position="81"/>
    </location>
</feature>
<protein>
    <submittedName>
        <fullName evidence="2">Uncharacterized protein</fullName>
    </submittedName>
</protein>
<organism evidence="2 3">
    <name type="scientific">Mikania micrantha</name>
    <name type="common">bitter vine</name>
    <dbReference type="NCBI Taxonomy" id="192012"/>
    <lineage>
        <taxon>Eukaryota</taxon>
        <taxon>Viridiplantae</taxon>
        <taxon>Streptophyta</taxon>
        <taxon>Embryophyta</taxon>
        <taxon>Tracheophyta</taxon>
        <taxon>Spermatophyta</taxon>
        <taxon>Magnoliopsida</taxon>
        <taxon>eudicotyledons</taxon>
        <taxon>Gunneridae</taxon>
        <taxon>Pentapetalae</taxon>
        <taxon>asterids</taxon>
        <taxon>campanulids</taxon>
        <taxon>Asterales</taxon>
        <taxon>Asteraceae</taxon>
        <taxon>Asteroideae</taxon>
        <taxon>Heliantheae alliance</taxon>
        <taxon>Eupatorieae</taxon>
        <taxon>Mikania</taxon>
    </lineage>
</organism>
<evidence type="ECO:0000313" key="3">
    <source>
        <dbReference type="Proteomes" id="UP000326396"/>
    </source>
</evidence>
<proteinExistence type="predicted"/>
<evidence type="ECO:0000313" key="2">
    <source>
        <dbReference type="EMBL" id="KAD4888111.1"/>
    </source>
</evidence>
<comment type="caution">
    <text evidence="2">The sequence shown here is derived from an EMBL/GenBank/DDBJ whole genome shotgun (WGS) entry which is preliminary data.</text>
</comment>
<feature type="region of interest" description="Disordered" evidence="1">
    <location>
        <begin position="38"/>
        <end position="94"/>
    </location>
</feature>
<feature type="compositionally biased region" description="Low complexity" evidence="1">
    <location>
        <begin position="56"/>
        <end position="65"/>
    </location>
</feature>
<feature type="compositionally biased region" description="Low complexity" evidence="1">
    <location>
        <begin position="38"/>
        <end position="48"/>
    </location>
</feature>
<dbReference type="AlphaFoldDB" id="A0A5N6NGA3"/>
<dbReference type="Proteomes" id="UP000326396">
    <property type="component" value="Linkage Group LG19"/>
</dbReference>
<gene>
    <name evidence="2" type="ORF">E3N88_20184</name>
</gene>
<accession>A0A5N6NGA3</accession>